<protein>
    <recommendedName>
        <fullName evidence="7">Rhodopsin domain-containing protein</fullName>
    </recommendedName>
</protein>
<keyword evidence="4 6" id="KW-0472">Membrane</keyword>
<feature type="transmembrane region" description="Helical" evidence="6">
    <location>
        <begin position="20"/>
        <end position="39"/>
    </location>
</feature>
<evidence type="ECO:0000256" key="5">
    <source>
        <dbReference type="ARBA" id="ARBA00038359"/>
    </source>
</evidence>
<keyword evidence="3 6" id="KW-1133">Transmembrane helix</keyword>
<comment type="similarity">
    <text evidence="5">Belongs to the SAT4 family.</text>
</comment>
<evidence type="ECO:0000256" key="2">
    <source>
        <dbReference type="ARBA" id="ARBA00022692"/>
    </source>
</evidence>
<dbReference type="PANTHER" id="PTHR33048:SF47">
    <property type="entry name" value="INTEGRAL MEMBRANE PROTEIN-RELATED"/>
    <property type="match status" value="1"/>
</dbReference>
<feature type="transmembrane region" description="Helical" evidence="6">
    <location>
        <begin position="104"/>
        <end position="125"/>
    </location>
</feature>
<evidence type="ECO:0000256" key="3">
    <source>
        <dbReference type="ARBA" id="ARBA00022989"/>
    </source>
</evidence>
<feature type="transmembrane region" description="Helical" evidence="6">
    <location>
        <begin position="51"/>
        <end position="72"/>
    </location>
</feature>
<evidence type="ECO:0000313" key="8">
    <source>
        <dbReference type="EMBL" id="KAK8029316.1"/>
    </source>
</evidence>
<dbReference type="PANTHER" id="PTHR33048">
    <property type="entry name" value="PTH11-LIKE INTEGRAL MEMBRANE PROTEIN (AFU_ORTHOLOGUE AFUA_5G11245)"/>
    <property type="match status" value="1"/>
</dbReference>
<name>A0ABR1SBT6_9PEZI</name>
<comment type="subcellular location">
    <subcellularLocation>
        <location evidence="1">Membrane</location>
        <topology evidence="1">Multi-pass membrane protein</topology>
    </subcellularLocation>
</comment>
<dbReference type="EMBL" id="JAQQWI010000007">
    <property type="protein sequence ID" value="KAK8029316.1"/>
    <property type="molecule type" value="Genomic_DNA"/>
</dbReference>
<gene>
    <name evidence="8" type="ORF">PG991_006372</name>
</gene>
<organism evidence="8 9">
    <name type="scientific">Apiospora marii</name>
    <dbReference type="NCBI Taxonomy" id="335849"/>
    <lineage>
        <taxon>Eukaryota</taxon>
        <taxon>Fungi</taxon>
        <taxon>Dikarya</taxon>
        <taxon>Ascomycota</taxon>
        <taxon>Pezizomycotina</taxon>
        <taxon>Sordariomycetes</taxon>
        <taxon>Xylariomycetidae</taxon>
        <taxon>Amphisphaeriales</taxon>
        <taxon>Apiosporaceae</taxon>
        <taxon>Apiospora</taxon>
    </lineage>
</organism>
<proteinExistence type="inferred from homology"/>
<keyword evidence="9" id="KW-1185">Reference proteome</keyword>
<dbReference type="Pfam" id="PF20684">
    <property type="entry name" value="Fung_rhodopsin"/>
    <property type="match status" value="1"/>
</dbReference>
<feature type="transmembrane region" description="Helical" evidence="6">
    <location>
        <begin position="137"/>
        <end position="160"/>
    </location>
</feature>
<evidence type="ECO:0000259" key="7">
    <source>
        <dbReference type="Pfam" id="PF20684"/>
    </source>
</evidence>
<comment type="caution">
    <text evidence="8">The sequence shown here is derived from an EMBL/GenBank/DDBJ whole genome shotgun (WGS) entry which is preliminary data.</text>
</comment>
<dbReference type="Proteomes" id="UP001396898">
    <property type="component" value="Unassembled WGS sequence"/>
</dbReference>
<dbReference type="InterPro" id="IPR052337">
    <property type="entry name" value="SAT4-like"/>
</dbReference>
<dbReference type="InterPro" id="IPR049326">
    <property type="entry name" value="Rhodopsin_dom_fungi"/>
</dbReference>
<feature type="domain" description="Rhodopsin" evidence="7">
    <location>
        <begin position="36"/>
        <end position="245"/>
    </location>
</feature>
<feature type="transmembrane region" description="Helical" evidence="6">
    <location>
        <begin position="209"/>
        <end position="231"/>
    </location>
</feature>
<evidence type="ECO:0000313" key="9">
    <source>
        <dbReference type="Proteomes" id="UP001396898"/>
    </source>
</evidence>
<evidence type="ECO:0000256" key="4">
    <source>
        <dbReference type="ARBA" id="ARBA00023136"/>
    </source>
</evidence>
<keyword evidence="2 6" id="KW-0812">Transmembrane</keyword>
<accession>A0ABR1SBT6</accession>
<reference evidence="8 9" key="1">
    <citation type="submission" date="2023-01" db="EMBL/GenBank/DDBJ databases">
        <title>Analysis of 21 Apiospora genomes using comparative genomics revels a genus with tremendous synthesis potential of carbohydrate active enzymes and secondary metabolites.</title>
        <authorList>
            <person name="Sorensen T."/>
        </authorList>
    </citation>
    <scope>NUCLEOTIDE SEQUENCE [LARGE SCALE GENOMIC DNA]</scope>
    <source>
        <strain evidence="8 9">CBS 20057</strain>
    </source>
</reference>
<sequence>MIQPDLSDTGSLLTLSSFKGLVWGLFALCFVALSVRAGIRLACFRKLFAEDYLMILALGLMLANAILCQIRMKQIYLVDAVGNGAVAQPPDFAQDLPKAVHAELANSLLCILGVWAVKYNFLMFFYRLGSHVRWYRIALWAVVAVTTASLAAALVCHSYLCTTSSEEFIAANCETAGGGGRLKNTIVNTTLDVVTDVLSKVRLPLRKKIVLACFFGMVLLKVAIQLVRVALTNTRIAQNMDWVWFWFTVEFVAGR</sequence>
<evidence type="ECO:0000256" key="6">
    <source>
        <dbReference type="SAM" id="Phobius"/>
    </source>
</evidence>
<evidence type="ECO:0000256" key="1">
    <source>
        <dbReference type="ARBA" id="ARBA00004141"/>
    </source>
</evidence>